<evidence type="ECO:0000313" key="3">
    <source>
        <dbReference type="EMBL" id="KAK7544129.1"/>
    </source>
</evidence>
<feature type="domain" description="Gag1-like clamp" evidence="2">
    <location>
        <begin position="69"/>
        <end position="250"/>
    </location>
</feature>
<name>A0ABR1M9Y7_9PEZI</name>
<dbReference type="Proteomes" id="UP001360953">
    <property type="component" value="Unassembled WGS sequence"/>
</dbReference>
<dbReference type="InterPro" id="IPR025124">
    <property type="entry name" value="Gag1-like_clamp"/>
</dbReference>
<feature type="compositionally biased region" description="Low complexity" evidence="1">
    <location>
        <begin position="135"/>
        <end position="164"/>
    </location>
</feature>
<sequence>SMESHNQAAAREARRFLADRVRNDWSFPDTPQAWDSSGDELHQVSQYRERFYGTTDDDTQRHQNDTTNKFRFEHPDGVADEMVDRALRRKRRRRRRLLAEMQWNEGLANFIAQRDAWTGATAARKHLRRKASDVAAAAAATTSTPSNGSPTTATSPSSSSTTAPLERAAQETLHLHNLAASDDDTDYEPPLPIAPRILPHNPIRDSITPRSYPDIYSKIVLQSQTPKVPINLKDMTTALVSGWKADGEWPPKPSHADPLVGAARGGNSSSKTGRTGVFLSHHPHVKRGVESVRKVFRLSGSGGSHNDHGASPAA</sequence>
<dbReference type="EMBL" id="JBBPEH010000001">
    <property type="protein sequence ID" value="KAK7544129.1"/>
    <property type="molecule type" value="Genomic_DNA"/>
</dbReference>
<proteinExistence type="predicted"/>
<reference evidence="3 4" key="1">
    <citation type="submission" date="2024-04" db="EMBL/GenBank/DDBJ databases">
        <title>Phyllosticta paracitricarpa is synonymous to the EU quarantine fungus P. citricarpa based on phylogenomic analyses.</title>
        <authorList>
            <consortium name="Lawrence Berkeley National Laboratory"/>
            <person name="Van ingen-buijs V.A."/>
            <person name="Van westerhoven A.C."/>
            <person name="Haridas S."/>
            <person name="Skiadas P."/>
            <person name="Martin F."/>
            <person name="Groenewald J.Z."/>
            <person name="Crous P.W."/>
            <person name="Seidl M.F."/>
        </authorList>
    </citation>
    <scope>NUCLEOTIDE SEQUENCE [LARGE SCALE GENOMIC DNA]</scope>
    <source>
        <strain evidence="3 4">CPC 17464</strain>
    </source>
</reference>
<keyword evidence="4" id="KW-1185">Reference proteome</keyword>
<comment type="caution">
    <text evidence="3">The sequence shown here is derived from an EMBL/GenBank/DDBJ whole genome shotgun (WGS) entry which is preliminary data.</text>
</comment>
<organism evidence="3 4">
    <name type="scientific">Phyllosticta citribraziliensis</name>
    <dbReference type="NCBI Taxonomy" id="989973"/>
    <lineage>
        <taxon>Eukaryota</taxon>
        <taxon>Fungi</taxon>
        <taxon>Dikarya</taxon>
        <taxon>Ascomycota</taxon>
        <taxon>Pezizomycotina</taxon>
        <taxon>Dothideomycetes</taxon>
        <taxon>Dothideomycetes incertae sedis</taxon>
        <taxon>Botryosphaeriales</taxon>
        <taxon>Phyllostictaceae</taxon>
        <taxon>Phyllosticta</taxon>
    </lineage>
</organism>
<evidence type="ECO:0000313" key="4">
    <source>
        <dbReference type="Proteomes" id="UP001360953"/>
    </source>
</evidence>
<feature type="non-terminal residue" evidence="3">
    <location>
        <position position="1"/>
    </location>
</feature>
<dbReference type="PANTHER" id="PTHR28065">
    <property type="entry name" value="FREQUENIN"/>
    <property type="match status" value="1"/>
</dbReference>
<gene>
    <name evidence="3" type="ORF">J3D65DRAFT_546351</name>
</gene>
<dbReference type="PANTHER" id="PTHR28065:SF1">
    <property type="entry name" value="DUF4050 DOMAIN-CONTAINING PROTEIN"/>
    <property type="match status" value="1"/>
</dbReference>
<evidence type="ECO:0000256" key="1">
    <source>
        <dbReference type="SAM" id="MobiDB-lite"/>
    </source>
</evidence>
<dbReference type="Pfam" id="PF13259">
    <property type="entry name" value="clamp_Gag1-like"/>
    <property type="match status" value="1"/>
</dbReference>
<dbReference type="RefSeq" id="XP_066659364.1">
    <property type="nucleotide sequence ID" value="XM_066796811.1"/>
</dbReference>
<feature type="region of interest" description="Disordered" evidence="1">
    <location>
        <begin position="181"/>
        <end position="204"/>
    </location>
</feature>
<protein>
    <recommendedName>
        <fullName evidence="2">Gag1-like clamp domain-containing protein</fullName>
    </recommendedName>
</protein>
<evidence type="ECO:0000259" key="2">
    <source>
        <dbReference type="Pfam" id="PF13259"/>
    </source>
</evidence>
<accession>A0ABR1M9Y7</accession>
<feature type="region of interest" description="Disordered" evidence="1">
    <location>
        <begin position="134"/>
        <end position="166"/>
    </location>
</feature>
<dbReference type="InterPro" id="IPR053274">
    <property type="entry name" value="Fluconazole_resistance"/>
</dbReference>
<dbReference type="GeneID" id="92029717"/>
<feature type="region of interest" description="Disordered" evidence="1">
    <location>
        <begin position="263"/>
        <end position="282"/>
    </location>
</feature>